<dbReference type="PANTHER" id="PTHR14190:SF7">
    <property type="entry name" value="VACUOLAR PROTEIN SORTING-ASSOCIATED PROTEIN 52 HOMOLOG"/>
    <property type="match status" value="1"/>
</dbReference>
<accession>A0A1G4IQZ6</accession>
<dbReference type="OrthoDB" id="19482at2759"/>
<feature type="domain" description="Vps52 C-terminal" evidence="8">
    <location>
        <begin position="235"/>
        <end position="561"/>
    </location>
</feature>
<keyword evidence="4" id="KW-0653">Protein transport</keyword>
<dbReference type="AlphaFoldDB" id="A0A1G4IQZ6"/>
<evidence type="ECO:0000313" key="10">
    <source>
        <dbReference type="Proteomes" id="UP000189911"/>
    </source>
</evidence>
<name>A0A1G4IQZ6_9SACH</name>
<proteinExistence type="inferred from homology"/>
<evidence type="ECO:0000256" key="6">
    <source>
        <dbReference type="SAM" id="MobiDB-lite"/>
    </source>
</evidence>
<evidence type="ECO:0000256" key="1">
    <source>
        <dbReference type="ARBA" id="ARBA00004601"/>
    </source>
</evidence>
<dbReference type="GO" id="GO:0005829">
    <property type="term" value="C:cytosol"/>
    <property type="evidence" value="ECO:0007669"/>
    <property type="project" value="GOC"/>
</dbReference>
<gene>
    <name evidence="9" type="ORF">LANO_0A05512G</name>
</gene>
<sequence>MEALQAVVGTQISAPQSAESIDPYESFLEHARDHSFQIDRSSLLALQDIEHKSQETKNAIEQTIPPLQQYFAGLNERFKSLTRDLSLIRGKSLELNELLLRNSKDLAEISPLVNDLIISPEVISQITRGKINGAWVENLAYIKDKQEIYAKYKEEEREVPSDFAQLNELLDILELLILERSKRFIVSKVKLLRDQRTVPSQRIQRQLLEVKEIFQFLVKKNYSLALELRQAYAYTMRWYYKQFFGRYIRSLTILQFVSIDSNFALGRGLSSTSASATDRLTNYFSGAYKNSLIGSAVSTDQAINEYFQIEKRLAVLTQEDNTVMVSQIAENNNAPNFLEVGFKNLNLAILDNCCVEFAFITDFFQVSNNVEDLRGILEQIFQPTFDEAMAYTKRLITPTFDMFGVLISIWISHHLQFESQRRLVPVVDEFLNGQLMLLWPKFQQLVDFQCDSLRNFPISVSAKKLQGRKEESDPSAMTHELTVQFANFLISILMLSMTHKENIDERSEPLYNSIIRIRNDFETVMTKCSKKTKYPERFLAINYTYLLNSLQQSSVSQERREQDGHSSESRPSLIFQETMNHLGGLVEAFSTIT</sequence>
<reference evidence="10" key="1">
    <citation type="submission" date="2016-03" db="EMBL/GenBank/DDBJ databases">
        <authorList>
            <person name="Devillers Hugo."/>
        </authorList>
    </citation>
    <scope>NUCLEOTIDE SEQUENCE [LARGE SCALE GENOMIC DNA]</scope>
</reference>
<dbReference type="Pfam" id="PF04129">
    <property type="entry name" value="Vps52_CC"/>
    <property type="match status" value="1"/>
</dbReference>
<comment type="similarity">
    <text evidence="2">Belongs to the VPS52 family.</text>
</comment>
<dbReference type="InterPro" id="IPR007258">
    <property type="entry name" value="Vps52"/>
</dbReference>
<evidence type="ECO:0000256" key="4">
    <source>
        <dbReference type="ARBA" id="ARBA00022927"/>
    </source>
</evidence>
<evidence type="ECO:0000256" key="2">
    <source>
        <dbReference type="ARBA" id="ARBA00008180"/>
    </source>
</evidence>
<feature type="region of interest" description="Disordered" evidence="6">
    <location>
        <begin position="554"/>
        <end position="573"/>
    </location>
</feature>
<dbReference type="InterPro" id="IPR048361">
    <property type="entry name" value="Vps52_C"/>
</dbReference>
<dbReference type="InterPro" id="IPR048319">
    <property type="entry name" value="Vps52_CC"/>
</dbReference>
<organism evidence="9 10">
    <name type="scientific">Lachancea nothofagi CBS 11611</name>
    <dbReference type="NCBI Taxonomy" id="1266666"/>
    <lineage>
        <taxon>Eukaryota</taxon>
        <taxon>Fungi</taxon>
        <taxon>Dikarya</taxon>
        <taxon>Ascomycota</taxon>
        <taxon>Saccharomycotina</taxon>
        <taxon>Saccharomycetes</taxon>
        <taxon>Saccharomycetales</taxon>
        <taxon>Saccharomycetaceae</taxon>
        <taxon>Lachancea</taxon>
    </lineage>
</organism>
<dbReference type="GO" id="GO:0042147">
    <property type="term" value="P:retrograde transport, endosome to Golgi"/>
    <property type="evidence" value="ECO:0007669"/>
    <property type="project" value="TreeGrafter"/>
</dbReference>
<comment type="subcellular location">
    <subcellularLocation>
        <location evidence="1">Golgi apparatus</location>
        <location evidence="1">trans-Golgi network</location>
    </subcellularLocation>
</comment>
<dbReference type="GO" id="GO:0015031">
    <property type="term" value="P:protein transport"/>
    <property type="evidence" value="ECO:0007669"/>
    <property type="project" value="UniProtKB-KW"/>
</dbReference>
<keyword evidence="10" id="KW-1185">Reference proteome</keyword>
<keyword evidence="5" id="KW-0333">Golgi apparatus</keyword>
<dbReference type="GO" id="GO:0019905">
    <property type="term" value="F:syntaxin binding"/>
    <property type="evidence" value="ECO:0007669"/>
    <property type="project" value="TreeGrafter"/>
</dbReference>
<dbReference type="PANTHER" id="PTHR14190">
    <property type="entry name" value="SUPPRESSOR OF ACTIN MUTATIONS 2/VACUOLAR PROTEIN SORTING 52"/>
    <property type="match status" value="1"/>
</dbReference>
<feature type="compositionally biased region" description="Basic and acidic residues" evidence="6">
    <location>
        <begin position="557"/>
        <end position="568"/>
    </location>
</feature>
<evidence type="ECO:0000313" key="9">
    <source>
        <dbReference type="EMBL" id="SCU79227.1"/>
    </source>
</evidence>
<evidence type="ECO:0000259" key="7">
    <source>
        <dbReference type="Pfam" id="PF04129"/>
    </source>
</evidence>
<evidence type="ECO:0000256" key="3">
    <source>
        <dbReference type="ARBA" id="ARBA00022448"/>
    </source>
</evidence>
<dbReference type="Proteomes" id="UP000189911">
    <property type="component" value="Chromosome A"/>
</dbReference>
<dbReference type="GO" id="GO:0006896">
    <property type="term" value="P:Golgi to vacuole transport"/>
    <property type="evidence" value="ECO:0007669"/>
    <property type="project" value="TreeGrafter"/>
</dbReference>
<evidence type="ECO:0000259" key="8">
    <source>
        <dbReference type="Pfam" id="PF20655"/>
    </source>
</evidence>
<dbReference type="GO" id="GO:0000938">
    <property type="term" value="C:GARP complex"/>
    <property type="evidence" value="ECO:0007669"/>
    <property type="project" value="TreeGrafter"/>
</dbReference>
<protein>
    <submittedName>
        <fullName evidence="9">LANO_0A05512g1_1</fullName>
    </submittedName>
</protein>
<dbReference type="GO" id="GO:0032456">
    <property type="term" value="P:endocytic recycling"/>
    <property type="evidence" value="ECO:0007669"/>
    <property type="project" value="TreeGrafter"/>
</dbReference>
<keyword evidence="3" id="KW-0813">Transport</keyword>
<dbReference type="Pfam" id="PF20655">
    <property type="entry name" value="Vps52_C"/>
    <property type="match status" value="1"/>
</dbReference>
<dbReference type="EMBL" id="LT598449">
    <property type="protein sequence ID" value="SCU79227.1"/>
    <property type="molecule type" value="Genomic_DNA"/>
</dbReference>
<feature type="domain" description="Vps52 coiled-coil" evidence="7">
    <location>
        <begin position="53"/>
        <end position="217"/>
    </location>
</feature>
<evidence type="ECO:0000256" key="5">
    <source>
        <dbReference type="ARBA" id="ARBA00023034"/>
    </source>
</evidence>